<name>A0AAE0BYB8_9CHLO</name>
<sequence length="253" mass="27642">WNAGLGPEEQEIERELREVAQTYGLDVLLQRRKLGRSLSDSNVADCTAEEDVRIHLAQDDALLVNAISAKIMAHLGHSAPPQGLKSQNRAVTNWAAALKATSQSQNSAEDERLAAALRIMSQQSLDSLATVRETSPKQTEALRARLPTTSEPQRSKAIDLDALVSLPMKHAKGSLVVSALASPREAQRGIQILPACYEIRERSSDGPCEESDLKQLKVESTFPLQNGEGHECPPENRLQGILRQAEGEDGRLE</sequence>
<comment type="caution">
    <text evidence="2">The sequence shown here is derived from an EMBL/GenBank/DDBJ whole genome shotgun (WGS) entry which is preliminary data.</text>
</comment>
<dbReference type="Proteomes" id="UP001190700">
    <property type="component" value="Unassembled WGS sequence"/>
</dbReference>
<organism evidence="2 3">
    <name type="scientific">Cymbomonas tetramitiformis</name>
    <dbReference type="NCBI Taxonomy" id="36881"/>
    <lineage>
        <taxon>Eukaryota</taxon>
        <taxon>Viridiplantae</taxon>
        <taxon>Chlorophyta</taxon>
        <taxon>Pyramimonadophyceae</taxon>
        <taxon>Pyramimonadales</taxon>
        <taxon>Pyramimonadaceae</taxon>
        <taxon>Cymbomonas</taxon>
    </lineage>
</organism>
<evidence type="ECO:0000256" key="1">
    <source>
        <dbReference type="SAM" id="MobiDB-lite"/>
    </source>
</evidence>
<protein>
    <submittedName>
        <fullName evidence="2">Uncharacterized protein</fullName>
    </submittedName>
</protein>
<proteinExistence type="predicted"/>
<feature type="region of interest" description="Disordered" evidence="1">
    <location>
        <begin position="224"/>
        <end position="253"/>
    </location>
</feature>
<dbReference type="AlphaFoldDB" id="A0AAE0BYB8"/>
<dbReference type="EMBL" id="LGRX02032321">
    <property type="protein sequence ID" value="KAK3244070.1"/>
    <property type="molecule type" value="Genomic_DNA"/>
</dbReference>
<reference evidence="2 3" key="1">
    <citation type="journal article" date="2015" name="Genome Biol. Evol.">
        <title>Comparative Genomics of a Bacterivorous Green Alga Reveals Evolutionary Causalities and Consequences of Phago-Mixotrophic Mode of Nutrition.</title>
        <authorList>
            <person name="Burns J.A."/>
            <person name="Paasch A."/>
            <person name="Narechania A."/>
            <person name="Kim E."/>
        </authorList>
    </citation>
    <scope>NUCLEOTIDE SEQUENCE [LARGE SCALE GENOMIC DNA]</scope>
    <source>
        <strain evidence="2 3">PLY_AMNH</strain>
    </source>
</reference>
<evidence type="ECO:0000313" key="2">
    <source>
        <dbReference type="EMBL" id="KAK3244070.1"/>
    </source>
</evidence>
<evidence type="ECO:0000313" key="3">
    <source>
        <dbReference type="Proteomes" id="UP001190700"/>
    </source>
</evidence>
<accession>A0AAE0BYB8</accession>
<feature type="non-terminal residue" evidence="2">
    <location>
        <position position="1"/>
    </location>
</feature>
<keyword evidence="3" id="KW-1185">Reference proteome</keyword>
<gene>
    <name evidence="2" type="ORF">CYMTET_46305</name>
</gene>